<dbReference type="Proteomes" id="UP001234989">
    <property type="component" value="Chromosome 12"/>
</dbReference>
<name>A0AAF0V3E5_SOLVR</name>
<protein>
    <submittedName>
        <fullName evidence="1">Uncharacterized protein</fullName>
    </submittedName>
</protein>
<feature type="non-terminal residue" evidence="1">
    <location>
        <position position="1"/>
    </location>
</feature>
<organism evidence="1 2">
    <name type="scientific">Solanum verrucosum</name>
    <dbReference type="NCBI Taxonomy" id="315347"/>
    <lineage>
        <taxon>Eukaryota</taxon>
        <taxon>Viridiplantae</taxon>
        <taxon>Streptophyta</taxon>
        <taxon>Embryophyta</taxon>
        <taxon>Tracheophyta</taxon>
        <taxon>Spermatophyta</taxon>
        <taxon>Magnoliopsida</taxon>
        <taxon>eudicotyledons</taxon>
        <taxon>Gunneridae</taxon>
        <taxon>Pentapetalae</taxon>
        <taxon>asterids</taxon>
        <taxon>lamiids</taxon>
        <taxon>Solanales</taxon>
        <taxon>Solanaceae</taxon>
        <taxon>Solanoideae</taxon>
        <taxon>Solaneae</taxon>
        <taxon>Solanum</taxon>
    </lineage>
</organism>
<dbReference type="AlphaFoldDB" id="A0AAF0V3E5"/>
<evidence type="ECO:0000313" key="1">
    <source>
        <dbReference type="EMBL" id="WMV57577.1"/>
    </source>
</evidence>
<dbReference type="EMBL" id="CP133623">
    <property type="protein sequence ID" value="WMV57577.1"/>
    <property type="molecule type" value="Genomic_DNA"/>
</dbReference>
<gene>
    <name evidence="1" type="ORF">MTR67_050962</name>
</gene>
<evidence type="ECO:0000313" key="2">
    <source>
        <dbReference type="Proteomes" id="UP001234989"/>
    </source>
</evidence>
<reference evidence="1" key="1">
    <citation type="submission" date="2023-08" db="EMBL/GenBank/DDBJ databases">
        <title>A de novo genome assembly of Solanum verrucosum Schlechtendal, a Mexican diploid species geographically isolated from the other diploid A-genome species in potato relatives.</title>
        <authorList>
            <person name="Hosaka K."/>
        </authorList>
    </citation>
    <scope>NUCLEOTIDE SEQUENCE</scope>
    <source>
        <tissue evidence="1">Young leaves</tissue>
    </source>
</reference>
<proteinExistence type="predicted"/>
<sequence length="57" mass="6477">EEGRSSGLATSKTSFAYYSCLFPLIDKQGVFSPNSSCTNETREFFRRDRGKQSFNEV</sequence>
<accession>A0AAF0V3E5</accession>
<keyword evidence="2" id="KW-1185">Reference proteome</keyword>